<gene>
    <name evidence="2" type="ORF">PR048_018932</name>
</gene>
<comment type="caution">
    <text evidence="2">The sequence shown here is derived from an EMBL/GenBank/DDBJ whole genome shotgun (WGS) entry which is preliminary data.</text>
</comment>
<accession>A0ABQ9H219</accession>
<reference evidence="2 3" key="1">
    <citation type="submission" date="2023-02" db="EMBL/GenBank/DDBJ databases">
        <title>LHISI_Scaffold_Assembly.</title>
        <authorList>
            <person name="Stuart O.P."/>
            <person name="Cleave R."/>
            <person name="Magrath M.J.L."/>
            <person name="Mikheyev A.S."/>
        </authorList>
    </citation>
    <scope>NUCLEOTIDE SEQUENCE [LARGE SCALE GENOMIC DNA]</scope>
    <source>
        <strain evidence="2">Daus_M_001</strain>
        <tissue evidence="2">Leg muscle</tissue>
    </source>
</reference>
<evidence type="ECO:0000313" key="2">
    <source>
        <dbReference type="EMBL" id="KAJ8878355.1"/>
    </source>
</evidence>
<evidence type="ECO:0000313" key="3">
    <source>
        <dbReference type="Proteomes" id="UP001159363"/>
    </source>
</evidence>
<evidence type="ECO:0000256" key="1">
    <source>
        <dbReference type="SAM" id="MobiDB-lite"/>
    </source>
</evidence>
<name>A0ABQ9H219_9NEOP</name>
<proteinExistence type="predicted"/>
<keyword evidence="3" id="KW-1185">Reference proteome</keyword>
<feature type="compositionally biased region" description="Basic and acidic residues" evidence="1">
    <location>
        <begin position="1"/>
        <end position="15"/>
    </location>
</feature>
<feature type="region of interest" description="Disordered" evidence="1">
    <location>
        <begin position="1"/>
        <end position="39"/>
    </location>
</feature>
<dbReference type="Proteomes" id="UP001159363">
    <property type="component" value="Chromosome 6"/>
</dbReference>
<dbReference type="EMBL" id="JARBHB010000007">
    <property type="protein sequence ID" value="KAJ8878355.1"/>
    <property type="molecule type" value="Genomic_DNA"/>
</dbReference>
<sequence>MQGRGKQETSEETRRPAASSGMMHTHENTGAVPSGIEPGFTLSWEESRANKFLPHLRSHPQDDVVMSHVRTTRI</sequence>
<organism evidence="2 3">
    <name type="scientific">Dryococelus australis</name>
    <dbReference type="NCBI Taxonomy" id="614101"/>
    <lineage>
        <taxon>Eukaryota</taxon>
        <taxon>Metazoa</taxon>
        <taxon>Ecdysozoa</taxon>
        <taxon>Arthropoda</taxon>
        <taxon>Hexapoda</taxon>
        <taxon>Insecta</taxon>
        <taxon>Pterygota</taxon>
        <taxon>Neoptera</taxon>
        <taxon>Polyneoptera</taxon>
        <taxon>Phasmatodea</taxon>
        <taxon>Verophasmatodea</taxon>
        <taxon>Anareolatae</taxon>
        <taxon>Phasmatidae</taxon>
        <taxon>Eurycanthinae</taxon>
        <taxon>Dryococelus</taxon>
    </lineage>
</organism>
<protein>
    <submittedName>
        <fullName evidence="2">Uncharacterized protein</fullName>
    </submittedName>
</protein>